<gene>
    <name evidence="4" type="ORF">Ae201684_001498</name>
</gene>
<dbReference type="PANTHER" id="PTHR11133">
    <property type="entry name" value="SACCHAROPINE DEHYDROGENASE"/>
    <property type="match status" value="1"/>
</dbReference>
<dbReference type="Pfam" id="PF03435">
    <property type="entry name" value="Sacchrp_dh_NADP"/>
    <property type="match status" value="1"/>
</dbReference>
<dbReference type="Pfam" id="PF16653">
    <property type="entry name" value="Sacchrp_dh_C"/>
    <property type="match status" value="1"/>
</dbReference>
<dbReference type="AlphaFoldDB" id="A0A6G0XTU9"/>
<accession>A0A6G0XTU9</accession>
<keyword evidence="1" id="KW-0560">Oxidoreductase</keyword>
<keyword evidence="5" id="KW-1185">Reference proteome</keyword>
<proteinExistence type="predicted"/>
<reference evidence="4 5" key="1">
    <citation type="submission" date="2019-07" db="EMBL/GenBank/DDBJ databases">
        <title>Genomics analysis of Aphanomyces spp. identifies a new class of oomycete effector associated with host adaptation.</title>
        <authorList>
            <person name="Gaulin E."/>
        </authorList>
    </citation>
    <scope>NUCLEOTIDE SEQUENCE [LARGE SCALE GENOMIC DNA]</scope>
    <source>
        <strain evidence="4 5">ATCC 201684</strain>
    </source>
</reference>
<comment type="caution">
    <text evidence="4">The sequence shown here is derived from an EMBL/GenBank/DDBJ whole genome shotgun (WGS) entry which is preliminary data.</text>
</comment>
<dbReference type="GO" id="GO:0005737">
    <property type="term" value="C:cytoplasm"/>
    <property type="evidence" value="ECO:0007669"/>
    <property type="project" value="TreeGrafter"/>
</dbReference>
<dbReference type="Gene3D" id="3.40.50.720">
    <property type="entry name" value="NAD(P)-binding Rossmann-like Domain"/>
    <property type="match status" value="1"/>
</dbReference>
<feature type="domain" description="Saccharopine dehydrogenase-like C-terminal" evidence="3">
    <location>
        <begin position="77"/>
        <end position="367"/>
    </location>
</feature>
<dbReference type="SUPFAM" id="SSF55347">
    <property type="entry name" value="Glyceraldehyde-3-phosphate dehydrogenase-like, C-terminal domain"/>
    <property type="match status" value="1"/>
</dbReference>
<evidence type="ECO:0008006" key="6">
    <source>
        <dbReference type="Google" id="ProtNLM"/>
    </source>
</evidence>
<dbReference type="InterPro" id="IPR005097">
    <property type="entry name" value="Sacchrp_dh_NADP-bd"/>
</dbReference>
<evidence type="ECO:0000313" key="4">
    <source>
        <dbReference type="EMBL" id="KAF0743852.1"/>
    </source>
</evidence>
<dbReference type="Proteomes" id="UP000481153">
    <property type="component" value="Unassembled WGS sequence"/>
</dbReference>
<dbReference type="VEuPathDB" id="FungiDB:AeMF1_002736"/>
<feature type="domain" description="Saccharopine dehydrogenase NADP binding" evidence="2">
    <location>
        <begin position="11"/>
        <end position="70"/>
    </location>
</feature>
<sequence length="383" mass="41260">MPVEDKKESLAQVTQWIQRASLACVVSLVPEEAQYTLAQACIATRTPLVTASYVSPRIRELDQKAKDAGIPLLFECGLDLGIDHMGAMAMIDAIKASGPCTFRRFSSVCGGLPAPEAADNPIGYKFTWSPSGALRALQRPAQYKGGKIVSIPGNKLLGHAADVGVIPALALEQLPNGNALPYAELYGMPHVPSIFRGTFRYRGFSAIMKECVALGLADDTAISSGTTTWLQLLAHAKTAKKIILSSATEDFFNWLGDASIQGAKTHLQAFGRILEEKLVLQPHERDFVVMVHLIEIERLNGSTEVHTASLLGYGDKDLTFMSRSVGLAAGIVVQLVLRGDMSRTGILAPTTPDIYKPALAALEAEGIVFKERVTRQPPPLAKL</sequence>
<name>A0A6G0XTU9_9STRA</name>
<dbReference type="EMBL" id="VJMJ01000012">
    <property type="protein sequence ID" value="KAF0743852.1"/>
    <property type="molecule type" value="Genomic_DNA"/>
</dbReference>
<organism evidence="4 5">
    <name type="scientific">Aphanomyces euteiches</name>
    <dbReference type="NCBI Taxonomy" id="100861"/>
    <lineage>
        <taxon>Eukaryota</taxon>
        <taxon>Sar</taxon>
        <taxon>Stramenopiles</taxon>
        <taxon>Oomycota</taxon>
        <taxon>Saprolegniomycetes</taxon>
        <taxon>Saprolegniales</taxon>
        <taxon>Verrucalvaceae</taxon>
        <taxon>Aphanomyces</taxon>
    </lineage>
</organism>
<dbReference type="GO" id="GO:0019878">
    <property type="term" value="P:lysine biosynthetic process via aminoadipic acid"/>
    <property type="evidence" value="ECO:0007669"/>
    <property type="project" value="TreeGrafter"/>
</dbReference>
<dbReference type="InterPro" id="IPR032095">
    <property type="entry name" value="Sacchrp_dh-like_C"/>
</dbReference>
<evidence type="ECO:0000259" key="2">
    <source>
        <dbReference type="Pfam" id="PF03435"/>
    </source>
</evidence>
<dbReference type="PANTHER" id="PTHR11133:SF22">
    <property type="entry name" value="ALPHA-AMINOADIPIC SEMIALDEHYDE SYNTHASE, MITOCHONDRIAL"/>
    <property type="match status" value="1"/>
</dbReference>
<evidence type="ECO:0000313" key="5">
    <source>
        <dbReference type="Proteomes" id="UP000481153"/>
    </source>
</evidence>
<dbReference type="GO" id="GO:0004753">
    <property type="term" value="F:saccharopine dehydrogenase activity"/>
    <property type="evidence" value="ECO:0007669"/>
    <property type="project" value="TreeGrafter"/>
</dbReference>
<dbReference type="Gene3D" id="1.10.1870.10">
    <property type="entry name" value="Domain 3, Saccharopine reductase"/>
    <property type="match status" value="1"/>
</dbReference>
<evidence type="ECO:0000259" key="3">
    <source>
        <dbReference type="Pfam" id="PF16653"/>
    </source>
</evidence>
<protein>
    <recommendedName>
        <fullName evidence="6">Saccharopine dehydrogenase-like C-terminal domain-containing protein</fullName>
    </recommendedName>
</protein>
<dbReference type="InterPro" id="IPR051168">
    <property type="entry name" value="AASS"/>
</dbReference>
<evidence type="ECO:0000256" key="1">
    <source>
        <dbReference type="ARBA" id="ARBA00023002"/>
    </source>
</evidence>
<dbReference type="Gene3D" id="3.30.360.10">
    <property type="entry name" value="Dihydrodipicolinate Reductase, domain 2"/>
    <property type="match status" value="1"/>
</dbReference>